<keyword evidence="7" id="KW-1185">Reference proteome</keyword>
<comment type="similarity">
    <text evidence="1">Belongs to the LysR transcriptional regulatory family.</text>
</comment>
<dbReference type="PANTHER" id="PTHR30537:SF74">
    <property type="entry name" value="HTH-TYPE TRANSCRIPTIONAL REGULATOR TRPI"/>
    <property type="match status" value="1"/>
</dbReference>
<sequence>MRSALPFESLWAFYLVAETGSLSAAAAALGVTQPAVSKRLRDLEALLGCALVRRGANALSLTEPGRRFAEELGDGFGKLQAATQHLRSAPKPLRIRAYTTWALRWLIPRLPDFRQHHPGIDVEVSTSTAAVDLAREGVDAAVSTAPHDLPPSPTARRLQPVVVAPFSVPSLARTWCPGQPGYRLLGSKVRRLDWPMWLRANGMAAGAEPLLFESTTLAIQAALEGLGIVICAPGYVRSEVTSGRLVALPGKALRTGDCYWLILPAGRLDIPLQIFADWLEGEASTEGDRPFGTTLPS</sequence>
<dbReference type="Pfam" id="PF03466">
    <property type="entry name" value="LysR_substrate"/>
    <property type="match status" value="1"/>
</dbReference>
<accession>A0ABS4AA06</accession>
<dbReference type="InterPro" id="IPR000847">
    <property type="entry name" value="LysR_HTH_N"/>
</dbReference>
<evidence type="ECO:0000313" key="7">
    <source>
        <dbReference type="Proteomes" id="UP000681594"/>
    </source>
</evidence>
<comment type="caution">
    <text evidence="6">The sequence shown here is derived from an EMBL/GenBank/DDBJ whole genome shotgun (WGS) entry which is preliminary data.</text>
</comment>
<organism evidence="6 7">
    <name type="scientific">Pararoseomonas baculiformis</name>
    <dbReference type="NCBI Taxonomy" id="2820812"/>
    <lineage>
        <taxon>Bacteria</taxon>
        <taxon>Pseudomonadati</taxon>
        <taxon>Pseudomonadota</taxon>
        <taxon>Alphaproteobacteria</taxon>
        <taxon>Acetobacterales</taxon>
        <taxon>Acetobacteraceae</taxon>
        <taxon>Pararoseomonas</taxon>
    </lineage>
</organism>
<dbReference type="InterPro" id="IPR036390">
    <property type="entry name" value="WH_DNA-bd_sf"/>
</dbReference>
<dbReference type="PANTHER" id="PTHR30537">
    <property type="entry name" value="HTH-TYPE TRANSCRIPTIONAL REGULATOR"/>
    <property type="match status" value="1"/>
</dbReference>
<evidence type="ECO:0000256" key="1">
    <source>
        <dbReference type="ARBA" id="ARBA00009437"/>
    </source>
</evidence>
<dbReference type="InterPro" id="IPR036388">
    <property type="entry name" value="WH-like_DNA-bd_sf"/>
</dbReference>
<keyword evidence="2" id="KW-0805">Transcription regulation</keyword>
<dbReference type="RefSeq" id="WP_209378062.1">
    <property type="nucleotide sequence ID" value="NZ_JAGIZB010000002.1"/>
</dbReference>
<reference evidence="6 7" key="1">
    <citation type="submission" date="2021-03" db="EMBL/GenBank/DDBJ databases">
        <authorList>
            <person name="So Y."/>
        </authorList>
    </citation>
    <scope>NUCLEOTIDE SEQUENCE [LARGE SCALE GENOMIC DNA]</scope>
    <source>
        <strain evidence="6 7">SSH11</strain>
    </source>
</reference>
<protein>
    <submittedName>
        <fullName evidence="6">LysR family transcriptional regulator</fullName>
    </submittedName>
</protein>
<dbReference type="SUPFAM" id="SSF46785">
    <property type="entry name" value="Winged helix' DNA-binding domain"/>
    <property type="match status" value="1"/>
</dbReference>
<evidence type="ECO:0000256" key="2">
    <source>
        <dbReference type="ARBA" id="ARBA00023015"/>
    </source>
</evidence>
<dbReference type="InterPro" id="IPR058163">
    <property type="entry name" value="LysR-type_TF_proteobact-type"/>
</dbReference>
<gene>
    <name evidence="6" type="ORF">J8J14_03525</name>
</gene>
<proteinExistence type="inferred from homology"/>
<keyword evidence="3" id="KW-0238">DNA-binding</keyword>
<evidence type="ECO:0000256" key="4">
    <source>
        <dbReference type="ARBA" id="ARBA00023163"/>
    </source>
</evidence>
<dbReference type="Gene3D" id="1.10.10.10">
    <property type="entry name" value="Winged helix-like DNA-binding domain superfamily/Winged helix DNA-binding domain"/>
    <property type="match status" value="1"/>
</dbReference>
<name>A0ABS4AA06_9PROT</name>
<dbReference type="SUPFAM" id="SSF53850">
    <property type="entry name" value="Periplasmic binding protein-like II"/>
    <property type="match status" value="1"/>
</dbReference>
<dbReference type="Pfam" id="PF00126">
    <property type="entry name" value="HTH_1"/>
    <property type="match status" value="1"/>
</dbReference>
<dbReference type="Gene3D" id="3.40.190.10">
    <property type="entry name" value="Periplasmic binding protein-like II"/>
    <property type="match status" value="2"/>
</dbReference>
<evidence type="ECO:0000256" key="3">
    <source>
        <dbReference type="ARBA" id="ARBA00023125"/>
    </source>
</evidence>
<dbReference type="InterPro" id="IPR005119">
    <property type="entry name" value="LysR_subst-bd"/>
</dbReference>
<keyword evidence="4" id="KW-0804">Transcription</keyword>
<evidence type="ECO:0000259" key="5">
    <source>
        <dbReference type="PROSITE" id="PS50931"/>
    </source>
</evidence>
<evidence type="ECO:0000313" key="6">
    <source>
        <dbReference type="EMBL" id="MBP0443841.1"/>
    </source>
</evidence>
<dbReference type="Proteomes" id="UP000681594">
    <property type="component" value="Unassembled WGS sequence"/>
</dbReference>
<dbReference type="EMBL" id="JAGIZB010000002">
    <property type="protein sequence ID" value="MBP0443841.1"/>
    <property type="molecule type" value="Genomic_DNA"/>
</dbReference>
<dbReference type="PRINTS" id="PR00039">
    <property type="entry name" value="HTHLYSR"/>
</dbReference>
<feature type="domain" description="HTH lysR-type" evidence="5">
    <location>
        <begin position="5"/>
        <end position="62"/>
    </location>
</feature>
<dbReference type="PROSITE" id="PS50931">
    <property type="entry name" value="HTH_LYSR"/>
    <property type="match status" value="1"/>
</dbReference>